<dbReference type="EMBL" id="RAPY01000001">
    <property type="protein sequence ID" value="RKE57311.1"/>
    <property type="molecule type" value="Genomic_DNA"/>
</dbReference>
<dbReference type="AlphaFoldDB" id="A0A420BKJ8"/>
<proteinExistence type="predicted"/>
<dbReference type="Gene3D" id="2.60.120.10">
    <property type="entry name" value="Jelly Rolls"/>
    <property type="match status" value="1"/>
</dbReference>
<comment type="caution">
    <text evidence="2">The sequence shown here is derived from an EMBL/GenBank/DDBJ whole genome shotgun (WGS) entry which is preliminary data.</text>
</comment>
<dbReference type="InterPro" id="IPR000595">
    <property type="entry name" value="cNMP-bd_dom"/>
</dbReference>
<reference evidence="2 3" key="1">
    <citation type="submission" date="2018-09" db="EMBL/GenBank/DDBJ databases">
        <title>Genomic Encyclopedia of Type Strains, Phase III (KMG-III): the genomes of soil and plant-associated and newly described type strains.</title>
        <authorList>
            <person name="Whitman W."/>
        </authorList>
    </citation>
    <scope>NUCLEOTIDE SEQUENCE [LARGE SCALE GENOMIC DNA]</scope>
    <source>
        <strain evidence="2 3">CECT 7938</strain>
    </source>
</reference>
<protein>
    <submittedName>
        <fullName evidence="2">CRP-like cAMP-binding protein</fullName>
    </submittedName>
</protein>
<dbReference type="SUPFAM" id="SSF51206">
    <property type="entry name" value="cAMP-binding domain-like"/>
    <property type="match status" value="1"/>
</dbReference>
<gene>
    <name evidence="2" type="ORF">DFQ12_2198</name>
</gene>
<evidence type="ECO:0000259" key="1">
    <source>
        <dbReference type="PROSITE" id="PS50042"/>
    </source>
</evidence>
<evidence type="ECO:0000313" key="3">
    <source>
        <dbReference type="Proteomes" id="UP000286246"/>
    </source>
</evidence>
<accession>A0A420BKJ8</accession>
<organism evidence="2 3">
    <name type="scientific">Sphingobacterium detergens</name>
    <dbReference type="NCBI Taxonomy" id="1145106"/>
    <lineage>
        <taxon>Bacteria</taxon>
        <taxon>Pseudomonadati</taxon>
        <taxon>Bacteroidota</taxon>
        <taxon>Sphingobacteriia</taxon>
        <taxon>Sphingobacteriales</taxon>
        <taxon>Sphingobacteriaceae</taxon>
        <taxon>Sphingobacterium</taxon>
    </lineage>
</organism>
<dbReference type="OrthoDB" id="667553at2"/>
<dbReference type="CDD" id="cd00038">
    <property type="entry name" value="CAP_ED"/>
    <property type="match status" value="1"/>
</dbReference>
<dbReference type="InterPro" id="IPR014710">
    <property type="entry name" value="RmlC-like_jellyroll"/>
</dbReference>
<dbReference type="RefSeq" id="WP_120258880.1">
    <property type="nucleotide sequence ID" value="NZ_RAPY01000001.1"/>
</dbReference>
<name>A0A420BKJ8_SPHD1</name>
<dbReference type="PROSITE" id="PS50042">
    <property type="entry name" value="CNMP_BINDING_3"/>
    <property type="match status" value="1"/>
</dbReference>
<evidence type="ECO:0000313" key="2">
    <source>
        <dbReference type="EMBL" id="RKE57311.1"/>
    </source>
</evidence>
<keyword evidence="3" id="KW-1185">Reference proteome</keyword>
<dbReference type="Proteomes" id="UP000286246">
    <property type="component" value="Unassembled WGS sequence"/>
</dbReference>
<dbReference type="Pfam" id="PF00027">
    <property type="entry name" value="cNMP_binding"/>
    <property type="match status" value="1"/>
</dbReference>
<dbReference type="InterPro" id="IPR018490">
    <property type="entry name" value="cNMP-bd_dom_sf"/>
</dbReference>
<sequence length="196" mass="23207">MVRHKHQGLIDNITRYVDLNDIEKEEICKVFQYVKVNNGEIVSHPGNICKYQHFVLSGCLKLFYSAIDGKDHILYFLPEQWWASDLYSYFNQYPSEMMIQAVIDTEILQIEKKNFDKLLKEFPVFESFFRIIYQNALCAQHKKTIETLTLSARERYLNFMESFPMLIQQVPLKDIASYLGITPEHLSRLRSQIVKK</sequence>
<feature type="domain" description="Cyclic nucleotide-binding" evidence="1">
    <location>
        <begin position="15"/>
        <end position="119"/>
    </location>
</feature>